<reference evidence="3 4" key="1">
    <citation type="submission" date="2020-04" db="EMBL/GenBank/DDBJ databases">
        <authorList>
            <person name="Yao Y."/>
            <person name="He Z."/>
        </authorList>
    </citation>
    <scope>NUCLEOTIDE SEQUENCE [LARGE SCALE GENOMIC DNA]</scope>
    <source>
        <strain evidence="3 4">CY-1</strain>
    </source>
</reference>
<dbReference type="GeneID" id="72195157"/>
<dbReference type="Pfam" id="PF13884">
    <property type="entry name" value="Peptidase_S74"/>
    <property type="match status" value="1"/>
</dbReference>
<accession>A0AAE6ZUU5</accession>
<keyword evidence="1" id="KW-0732">Signal</keyword>
<dbReference type="AlphaFoldDB" id="A0AAE6ZUU5"/>
<dbReference type="RefSeq" id="WP_168758213.1">
    <property type="nucleotide sequence ID" value="NZ_CP051487.1"/>
</dbReference>
<proteinExistence type="predicted"/>
<protein>
    <submittedName>
        <fullName evidence="3">Tail fiber domain-containing protein</fullName>
    </submittedName>
</protein>
<dbReference type="InterPro" id="IPR030392">
    <property type="entry name" value="S74_ICA"/>
</dbReference>
<feature type="domain" description="Peptidase S74" evidence="2">
    <location>
        <begin position="50"/>
        <end position="137"/>
    </location>
</feature>
<feature type="chain" id="PRO_5042131985" evidence="1">
    <location>
        <begin position="22"/>
        <end position="140"/>
    </location>
</feature>
<dbReference type="PROSITE" id="PS51688">
    <property type="entry name" value="ICA"/>
    <property type="match status" value="1"/>
</dbReference>
<evidence type="ECO:0000313" key="4">
    <source>
        <dbReference type="Proteomes" id="UP000501367"/>
    </source>
</evidence>
<name>A0AAE6ZUU5_9PSED</name>
<dbReference type="EMBL" id="CP051487">
    <property type="protein sequence ID" value="QJC79802.1"/>
    <property type="molecule type" value="Genomic_DNA"/>
</dbReference>
<sequence>MRILSLTLLAPALAFSMHATAEAEVSNQQICHNGKCWDLGDIGSECCPFSDEKLKKNVQPLANPTESLLKLRGVTFNWKQNDQADVGLIAQDVQKVYPQLVRTEGDHLQVDYQKLVAPLIESVRELNARVQTLETALANK</sequence>
<evidence type="ECO:0000259" key="2">
    <source>
        <dbReference type="PROSITE" id="PS51688"/>
    </source>
</evidence>
<evidence type="ECO:0000256" key="1">
    <source>
        <dbReference type="SAM" id="SignalP"/>
    </source>
</evidence>
<dbReference type="Proteomes" id="UP000501367">
    <property type="component" value="Chromosome"/>
</dbReference>
<evidence type="ECO:0000313" key="3">
    <source>
        <dbReference type="EMBL" id="QJC79802.1"/>
    </source>
</evidence>
<gene>
    <name evidence="3" type="ORF">HGP31_16290</name>
</gene>
<organism evidence="3 4">
    <name type="scientific">Pseudomonas umsongensis</name>
    <dbReference type="NCBI Taxonomy" id="198618"/>
    <lineage>
        <taxon>Bacteria</taxon>
        <taxon>Pseudomonadati</taxon>
        <taxon>Pseudomonadota</taxon>
        <taxon>Gammaproteobacteria</taxon>
        <taxon>Pseudomonadales</taxon>
        <taxon>Pseudomonadaceae</taxon>
        <taxon>Pseudomonas</taxon>
    </lineage>
</organism>
<feature type="signal peptide" evidence="1">
    <location>
        <begin position="1"/>
        <end position="21"/>
    </location>
</feature>
<dbReference type="KEGG" id="pum:HGP31_16290"/>